<feature type="compositionally biased region" description="Basic and acidic residues" evidence="1">
    <location>
        <begin position="44"/>
        <end position="58"/>
    </location>
</feature>
<keyword evidence="3" id="KW-1185">Reference proteome</keyword>
<feature type="compositionally biased region" description="Polar residues" evidence="1">
    <location>
        <begin position="180"/>
        <end position="190"/>
    </location>
</feature>
<dbReference type="EMBL" id="CP001324">
    <property type="protein sequence ID" value="ACO62398.1"/>
    <property type="molecule type" value="Genomic_DNA"/>
</dbReference>
<feature type="region of interest" description="Disordered" evidence="1">
    <location>
        <begin position="1"/>
        <end position="58"/>
    </location>
</feature>
<feature type="region of interest" description="Disordered" evidence="1">
    <location>
        <begin position="173"/>
        <end position="215"/>
    </location>
</feature>
<proteinExistence type="predicted"/>
<feature type="compositionally biased region" description="Basic and acidic residues" evidence="1">
    <location>
        <begin position="1"/>
        <end position="10"/>
    </location>
</feature>
<name>C1E2T2_MICCC</name>
<sequence>MRHPFDEYGRKTKAATKKAVTVDASTEEGKKALETLEALTSRPKMKENRGRRAQADVGAENRAKSIELLIDAKLLRKTRGGEVTPSEMGVRALETSSFDLSARCDWEFEKTRFGVEVDGVDENTGIEKLSLRWVSGRQSHRVPMRYDYNVDNVRTYSHEALSRRIWDALDLPSSEEDSSRNGFSPKSANPTGHHWREFFHPLGPGETGVPPPLAHPNALPVFVQLKVNPPAGPTDAETTEQEDHVDVDQPGEYFNTYVNCFHAKTVDAKMGAPTVCGVQRDIPRGWALSHDSAYVHRAGRNASGENRYLAMVTWIKCERVGRGETYKMPPIPGLRAGGPKWHKELFERRTGARLVFGTCADGKKRKRK</sequence>
<dbReference type="RefSeq" id="XP_002501140.1">
    <property type="nucleotide sequence ID" value="XM_002501094.1"/>
</dbReference>
<dbReference type="GeneID" id="8241903"/>
<evidence type="ECO:0000313" key="2">
    <source>
        <dbReference type="EMBL" id="ACO62398.1"/>
    </source>
</evidence>
<evidence type="ECO:0000313" key="3">
    <source>
        <dbReference type="Proteomes" id="UP000002009"/>
    </source>
</evidence>
<evidence type="ECO:0000256" key="1">
    <source>
        <dbReference type="SAM" id="MobiDB-lite"/>
    </source>
</evidence>
<dbReference type="InParanoid" id="C1E2T2"/>
<protein>
    <submittedName>
        <fullName evidence="2">Uncharacterized protein</fullName>
    </submittedName>
</protein>
<dbReference type="KEGG" id="mis:MICPUN_57357"/>
<organism evidence="2 3">
    <name type="scientific">Micromonas commoda (strain RCC299 / NOUM17 / CCMP2709)</name>
    <name type="common">Picoplanktonic green alga</name>
    <dbReference type="NCBI Taxonomy" id="296587"/>
    <lineage>
        <taxon>Eukaryota</taxon>
        <taxon>Viridiplantae</taxon>
        <taxon>Chlorophyta</taxon>
        <taxon>Mamiellophyceae</taxon>
        <taxon>Mamiellales</taxon>
        <taxon>Mamiellaceae</taxon>
        <taxon>Micromonas</taxon>
    </lineage>
</organism>
<dbReference type="Proteomes" id="UP000002009">
    <property type="component" value="Chromosome 3"/>
</dbReference>
<dbReference type="AlphaFoldDB" id="C1E2T2"/>
<accession>C1E2T2</accession>
<reference evidence="2 3" key="1">
    <citation type="journal article" date="2009" name="Science">
        <title>Green evolution and dynamic adaptations revealed by genomes of the marine picoeukaryotes Micromonas.</title>
        <authorList>
            <person name="Worden A.Z."/>
            <person name="Lee J.H."/>
            <person name="Mock T."/>
            <person name="Rouze P."/>
            <person name="Simmons M.P."/>
            <person name="Aerts A.L."/>
            <person name="Allen A.E."/>
            <person name="Cuvelier M.L."/>
            <person name="Derelle E."/>
            <person name="Everett M.V."/>
            <person name="Foulon E."/>
            <person name="Grimwood J."/>
            <person name="Gundlach H."/>
            <person name="Henrissat B."/>
            <person name="Napoli C."/>
            <person name="McDonald S.M."/>
            <person name="Parker M.S."/>
            <person name="Rombauts S."/>
            <person name="Salamov A."/>
            <person name="Von Dassow P."/>
            <person name="Badger J.H."/>
            <person name="Coutinho P.M."/>
            <person name="Demir E."/>
            <person name="Dubchak I."/>
            <person name="Gentemann C."/>
            <person name="Eikrem W."/>
            <person name="Gready J.E."/>
            <person name="John U."/>
            <person name="Lanier W."/>
            <person name="Lindquist E.A."/>
            <person name="Lucas S."/>
            <person name="Mayer K.F."/>
            <person name="Moreau H."/>
            <person name="Not F."/>
            <person name="Otillar R."/>
            <person name="Panaud O."/>
            <person name="Pangilinan J."/>
            <person name="Paulsen I."/>
            <person name="Piegu B."/>
            <person name="Poliakov A."/>
            <person name="Robbens S."/>
            <person name="Schmutz J."/>
            <person name="Toulza E."/>
            <person name="Wyss T."/>
            <person name="Zelensky A."/>
            <person name="Zhou K."/>
            <person name="Armbrust E.V."/>
            <person name="Bhattacharya D."/>
            <person name="Goodenough U.W."/>
            <person name="Van de Peer Y."/>
            <person name="Grigoriev I.V."/>
        </authorList>
    </citation>
    <scope>NUCLEOTIDE SEQUENCE [LARGE SCALE GENOMIC DNA]</scope>
    <source>
        <strain evidence="3">RCC299 / NOUM17</strain>
    </source>
</reference>
<gene>
    <name evidence="2" type="ORF">MICPUN_57357</name>
</gene>